<sequence length="152" mass="16619">MKPTPPGWPRLATALYCDDAREAIAWYAQAFGFELQIVVDGPGGSVAHSELRYGEAIIMVADSSAERDARFGVAGRSPRAAGGANTQSLMLYVDDVDAHCARARAAGARVTYEPADSDHGPEYWCDRTYACVDPDGHLWWFSQRLRNPPDSD</sequence>
<dbReference type="Proteomes" id="UP001606210">
    <property type="component" value="Unassembled WGS sequence"/>
</dbReference>
<dbReference type="PANTHER" id="PTHR34109">
    <property type="entry name" value="BNAUNNG04460D PROTEIN-RELATED"/>
    <property type="match status" value="1"/>
</dbReference>
<dbReference type="Pfam" id="PF00903">
    <property type="entry name" value="Glyoxalase"/>
    <property type="match status" value="1"/>
</dbReference>
<dbReference type="Gene3D" id="3.30.720.110">
    <property type="match status" value="1"/>
</dbReference>
<keyword evidence="3" id="KW-1185">Reference proteome</keyword>
<dbReference type="InterPro" id="IPR037523">
    <property type="entry name" value="VOC_core"/>
</dbReference>
<reference evidence="2 3" key="1">
    <citation type="submission" date="2024-08" db="EMBL/GenBank/DDBJ databases">
        <authorList>
            <person name="Lu H."/>
        </authorList>
    </citation>
    <scope>NUCLEOTIDE SEQUENCE [LARGE SCALE GENOMIC DNA]</scope>
    <source>
        <strain evidence="2 3">LYH14W</strain>
    </source>
</reference>
<dbReference type="EMBL" id="JBIGHV010000004">
    <property type="protein sequence ID" value="MFG6430927.1"/>
    <property type="molecule type" value="Genomic_DNA"/>
</dbReference>
<proteinExistence type="predicted"/>
<dbReference type="RefSeq" id="WP_394479562.1">
    <property type="nucleotide sequence ID" value="NZ_JBIGHV010000004.1"/>
</dbReference>
<dbReference type="InterPro" id="IPR029068">
    <property type="entry name" value="Glyas_Bleomycin-R_OHBP_Dase"/>
</dbReference>
<feature type="domain" description="VOC" evidence="1">
    <location>
        <begin position="9"/>
        <end position="144"/>
    </location>
</feature>
<protein>
    <submittedName>
        <fullName evidence="2">VOC family protein</fullName>
    </submittedName>
</protein>
<dbReference type="PROSITE" id="PS51819">
    <property type="entry name" value="VOC"/>
    <property type="match status" value="1"/>
</dbReference>
<accession>A0ABW7F2R0</accession>
<dbReference type="PANTHER" id="PTHR34109:SF1">
    <property type="entry name" value="VOC DOMAIN-CONTAINING PROTEIN"/>
    <property type="match status" value="1"/>
</dbReference>
<evidence type="ECO:0000259" key="1">
    <source>
        <dbReference type="PROSITE" id="PS51819"/>
    </source>
</evidence>
<evidence type="ECO:0000313" key="3">
    <source>
        <dbReference type="Proteomes" id="UP001606210"/>
    </source>
</evidence>
<gene>
    <name evidence="2" type="ORF">ACG00Y_13440</name>
</gene>
<dbReference type="SUPFAM" id="SSF54593">
    <property type="entry name" value="Glyoxalase/Bleomycin resistance protein/Dihydroxybiphenyl dioxygenase"/>
    <property type="match status" value="1"/>
</dbReference>
<name>A0ABW7F2R0_9BURK</name>
<dbReference type="InterPro" id="IPR004360">
    <property type="entry name" value="Glyas_Fos-R_dOase_dom"/>
</dbReference>
<dbReference type="Gene3D" id="3.30.720.120">
    <property type="match status" value="1"/>
</dbReference>
<evidence type="ECO:0000313" key="2">
    <source>
        <dbReference type="EMBL" id="MFG6430927.1"/>
    </source>
</evidence>
<organism evidence="2 3">
    <name type="scientific">Pelomonas parva</name>
    <dbReference type="NCBI Taxonomy" id="3299032"/>
    <lineage>
        <taxon>Bacteria</taxon>
        <taxon>Pseudomonadati</taxon>
        <taxon>Pseudomonadota</taxon>
        <taxon>Betaproteobacteria</taxon>
        <taxon>Burkholderiales</taxon>
        <taxon>Sphaerotilaceae</taxon>
        <taxon>Roseateles</taxon>
    </lineage>
</organism>
<comment type="caution">
    <text evidence="2">The sequence shown here is derived from an EMBL/GenBank/DDBJ whole genome shotgun (WGS) entry which is preliminary data.</text>
</comment>